<accession>A0AAF0D1M3</accession>
<dbReference type="AlphaFoldDB" id="A0AAF0D1M3"/>
<dbReference type="GO" id="GO:0042803">
    <property type="term" value="F:protein homodimerization activity"/>
    <property type="evidence" value="ECO:0007669"/>
    <property type="project" value="TreeGrafter"/>
</dbReference>
<organism evidence="2 3">
    <name type="scientific">Odinarchaeota yellowstonii (strain LCB_4)</name>
    <dbReference type="NCBI Taxonomy" id="1841599"/>
    <lineage>
        <taxon>Archaea</taxon>
        <taxon>Promethearchaeati</taxon>
        <taxon>Candidatus Odinarchaeota</taxon>
        <taxon>Candidatus Odinarchaeia</taxon>
        <taxon>Candidatus Odinarchaeales</taxon>
        <taxon>Candidatus Odinarchaeaceae</taxon>
        <taxon>Candidatus Odinarchaeum</taxon>
    </lineage>
</organism>
<dbReference type="PANTHER" id="PTHR13149:SF0">
    <property type="entry name" value="VACUOLAR PROTEIN-SORTING-ASSOCIATED PROTEIN 25"/>
    <property type="match status" value="1"/>
</dbReference>
<name>A0AAF0D1M3_ODILC</name>
<dbReference type="GO" id="GO:0043328">
    <property type="term" value="P:protein transport to vacuole involved in ubiquitin-dependent protein catabolic process via the multivesicular body sorting pathway"/>
    <property type="evidence" value="ECO:0007669"/>
    <property type="project" value="TreeGrafter"/>
</dbReference>
<dbReference type="GO" id="GO:0005198">
    <property type="term" value="F:structural molecule activity"/>
    <property type="evidence" value="ECO:0007669"/>
    <property type="project" value="TreeGrafter"/>
</dbReference>
<sequence length="228" mass="27382">MELTKRRDKNTLKKEELLEQINLLKKELDAEKTQVEGVGVAGRVKQEEMITGKADTQILTVGFEWAAQPEKYPWMYSLPSKTEDFEDWLNQWSDFTLQWFKINKLHQISLVELMGEKPFSYLQNKSKALTVIVENLIARNFCKYTDKEYKSIRVFWRGYRDWSEVIYNWALKKGRTELTFFEIIDLKESPDNFHMLPKEDFKKIFNILVKNKRAEWINKKNMHIRILF</sequence>
<evidence type="ECO:0000313" key="3">
    <source>
        <dbReference type="Proteomes" id="UP000186851"/>
    </source>
</evidence>
<gene>
    <name evidence="2" type="ORF">OdinLCB4_005870</name>
</gene>
<protein>
    <submittedName>
        <fullName evidence="2">Vacuolar protein-sorting-associated protein 25</fullName>
    </submittedName>
</protein>
<dbReference type="PANTHER" id="PTHR13149">
    <property type="entry name" value="VACUOLAR PROTEIN SORTING-ASSOCIATED PROTEIN VPS25"/>
    <property type="match status" value="1"/>
</dbReference>
<evidence type="ECO:0000256" key="1">
    <source>
        <dbReference type="SAM" id="Coils"/>
    </source>
</evidence>
<dbReference type="EMBL" id="CP091871">
    <property type="protein sequence ID" value="WEU39996.1"/>
    <property type="molecule type" value="Genomic_DNA"/>
</dbReference>
<feature type="coiled-coil region" evidence="1">
    <location>
        <begin position="7"/>
        <end position="34"/>
    </location>
</feature>
<dbReference type="InterPro" id="IPR008570">
    <property type="entry name" value="ESCRT-II_cplx_Vps25-sub"/>
</dbReference>
<dbReference type="SUPFAM" id="SSF46785">
    <property type="entry name" value="Winged helix' DNA-binding domain"/>
    <property type="match status" value="1"/>
</dbReference>
<evidence type="ECO:0000313" key="2">
    <source>
        <dbReference type="EMBL" id="WEU39996.1"/>
    </source>
</evidence>
<dbReference type="InterPro" id="IPR036388">
    <property type="entry name" value="WH-like_DNA-bd_sf"/>
</dbReference>
<reference evidence="2" key="2">
    <citation type="journal article" date="2022" name="Nat. Microbiol.">
        <title>A closed Candidatus Odinarchaeum chromosome exposes Asgard archaeal viruses.</title>
        <authorList>
            <person name="Tamarit D."/>
            <person name="Caceres E.F."/>
            <person name="Krupovic M."/>
            <person name="Nijland R."/>
            <person name="Eme L."/>
            <person name="Robinson N.P."/>
            <person name="Ettema T.J.G."/>
        </authorList>
    </citation>
    <scope>NUCLEOTIDE SEQUENCE</scope>
    <source>
        <strain evidence="2">LCB_4</strain>
    </source>
</reference>
<proteinExistence type="predicted"/>
<dbReference type="Gene3D" id="1.10.10.10">
    <property type="entry name" value="Winged helix-like DNA-binding domain superfamily/Winged helix DNA-binding domain"/>
    <property type="match status" value="1"/>
</dbReference>
<dbReference type="InterPro" id="IPR036390">
    <property type="entry name" value="WH_DNA-bd_sf"/>
</dbReference>
<dbReference type="Pfam" id="PF05871">
    <property type="entry name" value="ESCRT-II"/>
    <property type="match status" value="1"/>
</dbReference>
<dbReference type="KEGG" id="oyw:OdinLCB4_005870"/>
<dbReference type="Proteomes" id="UP000186851">
    <property type="component" value="Chromosome"/>
</dbReference>
<keyword evidence="1" id="KW-0175">Coiled coil</keyword>
<reference evidence="2" key="1">
    <citation type="journal article" date="2017" name="Nature">
        <title>Asgard archaea illuminate the origin of eukaryotic cellular complexity.</title>
        <authorList>
            <person name="Zaremba-Niedzwiedzka K."/>
            <person name="Caceres E.F."/>
            <person name="Saw J.H."/>
            <person name="Backstrom D."/>
            <person name="Juzokaite L."/>
            <person name="Vancaester E."/>
            <person name="Seitz K.W."/>
            <person name="Anantharaman K."/>
            <person name="Starnawski P."/>
            <person name="Kjeldsen K.U."/>
            <person name="Scott M.B."/>
            <person name="Nunoura T."/>
            <person name="Banfield J.F."/>
            <person name="Schramm A."/>
            <person name="Baker B.J."/>
            <person name="Spang A."/>
            <person name="Ettema T.J.G."/>
        </authorList>
    </citation>
    <scope>NUCLEOTIDE SEQUENCE</scope>
    <source>
        <strain evidence="2">LCB_4</strain>
    </source>
</reference>